<evidence type="ECO:0000313" key="1">
    <source>
        <dbReference type="EMBL" id="CAB4165329.1"/>
    </source>
</evidence>
<sequence>MIPATETNLWRSLTSAFKLYGINATRIETGSTKVGVGDVTYVVTDGDAGWLELKAAAYPSKPSTSIRFNRRLTIEQFVWLAQHDNPKKFRRSYVLVGLAGERSWSYLLLEPAASRGLIDDKGHVFRNLEEWSALPGARFFEDAESVAKFLISKKL</sequence>
<name>A0A6J5P0J5_9CAUD</name>
<reference evidence="1" key="1">
    <citation type="submission" date="2020-04" db="EMBL/GenBank/DDBJ databases">
        <authorList>
            <person name="Chiriac C."/>
            <person name="Salcher M."/>
            <person name="Ghai R."/>
            <person name="Kavagutti S V."/>
        </authorList>
    </citation>
    <scope>NUCLEOTIDE SEQUENCE</scope>
</reference>
<dbReference type="EMBL" id="LR796771">
    <property type="protein sequence ID" value="CAB4165329.1"/>
    <property type="molecule type" value="Genomic_DNA"/>
</dbReference>
<gene>
    <name evidence="1" type="ORF">UFOVP820_34</name>
</gene>
<protein>
    <submittedName>
        <fullName evidence="1">Uncharacterized protein</fullName>
    </submittedName>
</protein>
<proteinExistence type="predicted"/>
<organism evidence="1">
    <name type="scientific">uncultured Caudovirales phage</name>
    <dbReference type="NCBI Taxonomy" id="2100421"/>
    <lineage>
        <taxon>Viruses</taxon>
        <taxon>Duplodnaviria</taxon>
        <taxon>Heunggongvirae</taxon>
        <taxon>Uroviricota</taxon>
        <taxon>Caudoviricetes</taxon>
        <taxon>Peduoviridae</taxon>
        <taxon>Maltschvirus</taxon>
        <taxon>Maltschvirus maltsch</taxon>
    </lineage>
</organism>
<accession>A0A6J5P0J5</accession>